<comment type="similarity">
    <text evidence="1 5">Belongs to the thiolase-like superfamily. Thiolase family.</text>
</comment>
<dbReference type="InterPro" id="IPR020616">
    <property type="entry name" value="Thiolase_N"/>
</dbReference>
<dbReference type="EMBL" id="BHYL01000096">
    <property type="protein sequence ID" value="GCD19806.1"/>
    <property type="molecule type" value="Genomic_DNA"/>
</dbReference>
<evidence type="ECO:0000256" key="3">
    <source>
        <dbReference type="ARBA" id="ARBA00023315"/>
    </source>
</evidence>
<dbReference type="RefSeq" id="WP_124342336.1">
    <property type="nucleotide sequence ID" value="NZ_BHYL01000096.1"/>
</dbReference>
<dbReference type="PANTHER" id="PTHR42689:SF1">
    <property type="entry name" value="ACETYL-COA ACYLTRANSFERASE FADA2 (3-KETOACYL-COA THIOLASE) (BETA-KETOTHIOLASE)-RELATED"/>
    <property type="match status" value="1"/>
</dbReference>
<evidence type="ECO:0000256" key="5">
    <source>
        <dbReference type="RuleBase" id="RU003557"/>
    </source>
</evidence>
<evidence type="ECO:0000256" key="2">
    <source>
        <dbReference type="ARBA" id="ARBA00022679"/>
    </source>
</evidence>
<feature type="active site" description="Proton acceptor" evidence="4">
    <location>
        <position position="433"/>
    </location>
</feature>
<dbReference type="NCBIfam" id="TIGR01930">
    <property type="entry name" value="AcCoA-C-Actrans"/>
    <property type="match status" value="1"/>
</dbReference>
<evidence type="ECO:0000259" key="7">
    <source>
        <dbReference type="Pfam" id="PF00108"/>
    </source>
</evidence>
<feature type="active site" description="Proton acceptor" evidence="4">
    <location>
        <position position="398"/>
    </location>
</feature>
<dbReference type="Gene3D" id="3.40.47.10">
    <property type="match status" value="1"/>
</dbReference>
<dbReference type="InterPro" id="IPR020617">
    <property type="entry name" value="Thiolase_C"/>
</dbReference>
<dbReference type="InterPro" id="IPR050521">
    <property type="entry name" value="3-ketoacyl-CoA_Thiolase"/>
</dbReference>
<evidence type="ECO:0000313" key="9">
    <source>
        <dbReference type="EMBL" id="GCD19806.1"/>
    </source>
</evidence>
<dbReference type="SUPFAM" id="SSF53901">
    <property type="entry name" value="Thiolase-like"/>
    <property type="match status" value="2"/>
</dbReference>
<evidence type="ECO:0000259" key="8">
    <source>
        <dbReference type="Pfam" id="PF02803"/>
    </source>
</evidence>
<evidence type="ECO:0000256" key="1">
    <source>
        <dbReference type="ARBA" id="ARBA00010982"/>
    </source>
</evidence>
<organism evidence="9 10">
    <name type="scientific">Cellulomonas algicola</name>
    <dbReference type="NCBI Taxonomy" id="2071633"/>
    <lineage>
        <taxon>Bacteria</taxon>
        <taxon>Bacillati</taxon>
        <taxon>Actinomycetota</taxon>
        <taxon>Actinomycetes</taxon>
        <taxon>Micrococcales</taxon>
        <taxon>Cellulomonadaceae</taxon>
        <taxon>Cellulomonas</taxon>
    </lineage>
</organism>
<dbReference type="CDD" id="cd00751">
    <property type="entry name" value="thiolase"/>
    <property type="match status" value="1"/>
</dbReference>
<dbReference type="NCBIfam" id="NF006740">
    <property type="entry name" value="PRK09268.1"/>
    <property type="match status" value="1"/>
</dbReference>
<dbReference type="AlphaFoldDB" id="A0A401UYP0"/>
<evidence type="ECO:0000256" key="6">
    <source>
        <dbReference type="SAM" id="MobiDB-lite"/>
    </source>
</evidence>
<feature type="domain" description="Thiolase C-terminal" evidence="8">
    <location>
        <begin position="299"/>
        <end position="445"/>
    </location>
</feature>
<keyword evidence="2 5" id="KW-0808">Transferase</keyword>
<keyword evidence="10" id="KW-1185">Reference proteome</keyword>
<keyword evidence="3 5" id="KW-0012">Acyltransferase</keyword>
<evidence type="ECO:0000313" key="10">
    <source>
        <dbReference type="Proteomes" id="UP000288246"/>
    </source>
</evidence>
<accession>A0A401UYP0</accession>
<sequence length="447" mass="46561">MAPSPRKTPADTPTTPGTRRALVLGGNRIPFARAGGAYAHASNQDMLTAALDGLVARYGLQGERIGEVAAGAVLKHSRDFNLTREAVLGSALAPTTPAYDVQQACATGLESVVGLANKIRLGQLDSGIAGGVDTTSDAPIAVSDRLRRTLLDLSRARSVGQRLAVASRIRPKDLAPAAPRTDEPRTGLSMGEHQALTTAQWGITREAQDEVAFASHQRLAAAWADGFFDDLVTPFRGQTTDGNLRADTSLEKLAKLKPVFGLGLDTPATMTAGNSTPLTDGASTVLLGSDEWAAAHDLTPLAVVVDAEAAAVDFVHGVDGLLMAPVFAVPRLLARNGLTLDDLDYVEIHEAFASTVLTTLAAWESAQFGKERLGLDGAFGSVDRARLNVHGSSLAAGHPFAATGGRIVATISKELHRRQQAEGRPVRALVSVCAAGGLGLTAILEAA</sequence>
<dbReference type="PIRSF" id="PIRSF000429">
    <property type="entry name" value="Ac-CoA_Ac_transf"/>
    <property type="match status" value="1"/>
</dbReference>
<dbReference type="GO" id="GO:0016747">
    <property type="term" value="F:acyltransferase activity, transferring groups other than amino-acyl groups"/>
    <property type="evidence" value="ECO:0007669"/>
    <property type="project" value="InterPro"/>
</dbReference>
<protein>
    <submittedName>
        <fullName evidence="9">Acetyl-CoA acetyltransferase</fullName>
    </submittedName>
</protein>
<name>A0A401UYP0_9CELL</name>
<proteinExistence type="inferred from homology"/>
<evidence type="ECO:0000256" key="4">
    <source>
        <dbReference type="PIRSR" id="PIRSR000429-1"/>
    </source>
</evidence>
<gene>
    <name evidence="9" type="primary">atoB</name>
    <name evidence="9" type="ORF">CTKZ_13680</name>
</gene>
<dbReference type="InterPro" id="IPR016039">
    <property type="entry name" value="Thiolase-like"/>
</dbReference>
<dbReference type="Proteomes" id="UP000288246">
    <property type="component" value="Unassembled WGS sequence"/>
</dbReference>
<dbReference type="Pfam" id="PF02803">
    <property type="entry name" value="Thiolase_C"/>
    <property type="match status" value="1"/>
</dbReference>
<dbReference type="Pfam" id="PF00108">
    <property type="entry name" value="Thiolase_N"/>
    <property type="match status" value="1"/>
</dbReference>
<reference evidence="9 10" key="1">
    <citation type="submission" date="2018-11" db="EMBL/GenBank/DDBJ databases">
        <title>Draft genome sequence of Cellulomonas takizawaensis strain TKZ-21.</title>
        <authorList>
            <person name="Yamamura H."/>
            <person name="Hayashi T."/>
            <person name="Hamada M."/>
            <person name="Serisawa Y."/>
            <person name="Matsuyama K."/>
            <person name="Nakagawa Y."/>
            <person name="Otoguro M."/>
            <person name="Yanagida F."/>
            <person name="Hayakawa M."/>
        </authorList>
    </citation>
    <scope>NUCLEOTIDE SEQUENCE [LARGE SCALE GENOMIC DNA]</scope>
    <source>
        <strain evidence="9 10">TKZ-21</strain>
    </source>
</reference>
<dbReference type="GO" id="GO:0005829">
    <property type="term" value="C:cytosol"/>
    <property type="evidence" value="ECO:0007669"/>
    <property type="project" value="TreeGrafter"/>
</dbReference>
<comment type="caution">
    <text evidence="9">The sequence shown here is derived from an EMBL/GenBank/DDBJ whole genome shotgun (WGS) entry which is preliminary data.</text>
</comment>
<feature type="active site" description="Acyl-thioester intermediate" evidence="4">
    <location>
        <position position="105"/>
    </location>
</feature>
<dbReference type="OrthoDB" id="1402717at2"/>
<dbReference type="InterPro" id="IPR002155">
    <property type="entry name" value="Thiolase"/>
</dbReference>
<dbReference type="PANTHER" id="PTHR42689">
    <property type="entry name" value="ACETYL-COA ACYLTRANSFERASE FADA2 (3-KETOACYL-COA THIOLASE) (BETA-KETOTHIOLASE)-RELATED"/>
    <property type="match status" value="1"/>
</dbReference>
<feature type="domain" description="Thiolase N-terminal" evidence="7">
    <location>
        <begin position="23"/>
        <end position="289"/>
    </location>
</feature>
<feature type="region of interest" description="Disordered" evidence="6">
    <location>
        <begin position="1"/>
        <end position="20"/>
    </location>
</feature>